<dbReference type="EMBL" id="JX271275">
    <property type="protein sequence ID" value="AFP72256.1"/>
    <property type="molecule type" value="Genomic_DNA"/>
</dbReference>
<dbReference type="Pfam" id="PF00961">
    <property type="entry name" value="LAGLIDADG_1"/>
    <property type="match status" value="2"/>
</dbReference>
<dbReference type="PANTHER" id="PTHR36181">
    <property type="entry name" value="INTRON-ENCODED ENDONUCLEASE AI3-RELATED"/>
    <property type="match status" value="1"/>
</dbReference>
<dbReference type="InterPro" id="IPR051289">
    <property type="entry name" value="LAGLIDADG_Endonuclease"/>
</dbReference>
<accession>S4SN74</accession>
<dbReference type="InterPro" id="IPR027434">
    <property type="entry name" value="Homing_endonucl"/>
</dbReference>
<dbReference type="AlphaFoldDB" id="S4SN74"/>
<dbReference type="GO" id="GO:0005739">
    <property type="term" value="C:mitochondrion"/>
    <property type="evidence" value="ECO:0007669"/>
    <property type="project" value="UniProtKB-ARBA"/>
</dbReference>
<keyword evidence="3" id="KW-0496">Mitochondrion</keyword>
<feature type="domain" description="Homing endonuclease LAGLIDADG" evidence="2">
    <location>
        <begin position="200"/>
        <end position="310"/>
    </location>
</feature>
<reference evidence="3" key="1">
    <citation type="journal article" date="2013" name="Fungal Genet. Biol.">
        <title>The 135 kbp mitochondrial genome of Agaricus bisporus is the largest known eukaryotic reservoir of group I introns and plasmid-related sequences.</title>
        <authorList>
            <person name="Ferandon C."/>
            <person name="Xu J."/>
            <person name="Barroso G."/>
        </authorList>
    </citation>
    <scope>NUCLEOTIDE SEQUENCE</scope>
</reference>
<evidence type="ECO:0000256" key="1">
    <source>
        <dbReference type="ARBA" id="ARBA00002670"/>
    </source>
</evidence>
<dbReference type="GO" id="GO:0004519">
    <property type="term" value="F:endonuclease activity"/>
    <property type="evidence" value="ECO:0007669"/>
    <property type="project" value="InterPro"/>
</dbReference>
<feature type="non-terminal residue" evidence="3">
    <location>
        <position position="1"/>
    </location>
</feature>
<dbReference type="InterPro" id="IPR004860">
    <property type="entry name" value="LAGLIDADG_dom"/>
</dbReference>
<name>S4SN74_AGABB</name>
<proteinExistence type="predicted"/>
<evidence type="ECO:0000259" key="2">
    <source>
        <dbReference type="Pfam" id="PF00961"/>
    </source>
</evidence>
<geneLocation type="mitochondrion" evidence="3"/>
<dbReference type="SUPFAM" id="SSF55608">
    <property type="entry name" value="Homing endonucleases"/>
    <property type="match status" value="2"/>
</dbReference>
<organism evidence="3">
    <name type="scientific">Agaricus bisporus var. bisporus (strain H97 / ATCC MYA-4626 / FGSC 10389)</name>
    <name type="common">White button mushroom</name>
    <dbReference type="NCBI Taxonomy" id="936046"/>
    <lineage>
        <taxon>Eukaryota</taxon>
        <taxon>Fungi</taxon>
        <taxon>Dikarya</taxon>
        <taxon>Basidiomycota</taxon>
        <taxon>Agaricomycotina</taxon>
        <taxon>Agaricomycetes</taxon>
        <taxon>Agaricomycetidae</taxon>
        <taxon>Agaricales</taxon>
        <taxon>Agaricineae</taxon>
        <taxon>Agaricaceae</taxon>
        <taxon>Agaricus</taxon>
    </lineage>
</organism>
<comment type="function">
    <text evidence="1">Mitochondrial DNA endonuclease involved in intron homing.</text>
</comment>
<gene>
    <name evidence="3" type="primary">rnl</name>
</gene>
<protein>
    <submittedName>
        <fullName evidence="3">II-AbiIII-rnl-P</fullName>
    </submittedName>
</protein>
<dbReference type="Gene3D" id="3.10.28.10">
    <property type="entry name" value="Homing endonucleases"/>
    <property type="match status" value="2"/>
</dbReference>
<feature type="domain" description="Homing endonuclease LAGLIDADG" evidence="2">
    <location>
        <begin position="50"/>
        <end position="147"/>
    </location>
</feature>
<evidence type="ECO:0000313" key="3">
    <source>
        <dbReference type="EMBL" id="AFP72256.1"/>
    </source>
</evidence>
<sequence length="347" mass="39981">DCLKTKIKTKTKMKMNKIELTNNTQLLSNTNLRDFTKPRNNFNLNPNWVTGFIDGEGSFIIALIASTGPTKQKVSLRLSVTQKAHSQGVLHELKKFFCCGQVIPSSRDCMRFVVQSKEDIFTKIIPHFTNYPLQTSKALNFESLKKAALIVSKGGHLSSEGLNQIVALKIEMNKNRSFEEQYNHLYLNKDKVVLDPYWVLGFVDAESTFGCLITKSLKEENKLEKIVTRCRLSISQSTHDVFILQHIKKFFKAGYLSPKETEIDTLEKAKICKDSSFYYNSTPESFISFFDSHTLLTRKYLDFIDFKQFYLMKKEKYYLTEQGFAEMANLSLRMNSGRDNIAKSRKL</sequence>
<dbReference type="PANTHER" id="PTHR36181:SF4">
    <property type="entry name" value="LAGLIDADG ENDONUCLEASE"/>
    <property type="match status" value="1"/>
</dbReference>